<dbReference type="PaxDb" id="4081-Solyc06g073490.1.1"/>
<dbReference type="Gramene" id="Solyc06g073490.1.1">
    <property type="protein sequence ID" value="Solyc06g073490.1.1.1"/>
    <property type="gene ID" value="Solyc06g073490.1"/>
</dbReference>
<gene>
    <name evidence="2" type="primary">LOC101247624</name>
</gene>
<sequence length="641" mass="69183">MVMRGFSYLQNLWPFSVLNPTDLRISDGFVRKLGIPETTKQFVYAIQEPESKAVIYVLCVQNLSERSALDAECLIREVKPEAVVVQVGNSGDGHENEGIGLSDGGDLEEEEESVPTSSIEVLKRCFVHKTSKEKYENMAGRVVLREIFGVGFDGHFPAAKKAAEEVGSAFLLLESPFVQCSLSGEPSDVGDEGFENKFGVFGLEDGYENRFGVFGLEASNSLVPLRTGLMVSENSRGFRITNDVQSQMVRLLSSYLVNSSSLQKIGSEDIQQQLNYQVPQFAQTVYPLLLDLHNIFVDIPSIGRALACAQKMFHDVRNGDAVNTDVLSEVYVFKIAVEGLRIALNNAGRLPLSKMGSHTTEFSELCIEDKSHALLAQALRSQTEKFKSIVAVVDASGLAGLRKHWSVNVPEEVKEIVDQLVTDSENDGDNSSQSDKKGLLAVKPVVAVGAGATAVLGASSFSKVVPASTILKVVTFKVPASLKIMITQTQKALALAFGKSNVAGPAMASSGVKSSVLKATASAEKIRAMAHGVIASAEKTSISAMRTAFYEIMRKHRVRPVGFLPWATFGCSVVTCASLLVYGDGIECAAESLPAAPSIASLGRGIQSLHQASLAVKQTENSRIQKSIESLVYRFKKISIS</sequence>
<evidence type="ECO:0000256" key="1">
    <source>
        <dbReference type="SAM" id="MobiDB-lite"/>
    </source>
</evidence>
<evidence type="ECO:0000313" key="3">
    <source>
        <dbReference type="Proteomes" id="UP000004994"/>
    </source>
</evidence>
<keyword evidence="3" id="KW-1185">Reference proteome</keyword>
<reference evidence="2" key="1">
    <citation type="journal article" date="2012" name="Nature">
        <title>The tomato genome sequence provides insights into fleshy fruit evolution.</title>
        <authorList>
            <consortium name="Tomato Genome Consortium"/>
        </authorList>
    </citation>
    <scope>NUCLEOTIDE SEQUENCE [LARGE SCALE GENOMIC DNA]</scope>
    <source>
        <strain evidence="2">cv. Heinz 1706</strain>
    </source>
</reference>
<dbReference type="GeneID" id="101247624"/>
<dbReference type="EnsemblPlants" id="Solyc06g073490.1.1">
    <property type="protein sequence ID" value="Solyc06g073490.1.1.1"/>
    <property type="gene ID" value="Solyc06g073490.1"/>
</dbReference>
<dbReference type="AlphaFoldDB" id="A0A3Q7GZD3"/>
<dbReference type="Proteomes" id="UP000004994">
    <property type="component" value="Chromosome 6"/>
</dbReference>
<reference evidence="2" key="2">
    <citation type="submission" date="2019-01" db="UniProtKB">
        <authorList>
            <consortium name="EnsemblPlants"/>
        </authorList>
    </citation>
    <scope>IDENTIFICATION</scope>
    <source>
        <strain evidence="2">cv. Heinz 1706</strain>
    </source>
</reference>
<proteinExistence type="predicted"/>
<evidence type="ECO:0000313" key="2">
    <source>
        <dbReference type="EnsemblPlants" id="Solyc06g073490.1.1.1"/>
    </source>
</evidence>
<organism evidence="2">
    <name type="scientific">Solanum lycopersicum</name>
    <name type="common">Tomato</name>
    <name type="synonym">Lycopersicon esculentum</name>
    <dbReference type="NCBI Taxonomy" id="4081"/>
    <lineage>
        <taxon>Eukaryota</taxon>
        <taxon>Viridiplantae</taxon>
        <taxon>Streptophyta</taxon>
        <taxon>Embryophyta</taxon>
        <taxon>Tracheophyta</taxon>
        <taxon>Spermatophyta</taxon>
        <taxon>Magnoliopsida</taxon>
        <taxon>eudicotyledons</taxon>
        <taxon>Gunneridae</taxon>
        <taxon>Pentapetalae</taxon>
        <taxon>asterids</taxon>
        <taxon>lamiids</taxon>
        <taxon>Solanales</taxon>
        <taxon>Solanaceae</taxon>
        <taxon>Solanoideae</taxon>
        <taxon>Solaneae</taxon>
        <taxon>Solanum</taxon>
        <taxon>Solanum subgen. Lycopersicon</taxon>
    </lineage>
</organism>
<evidence type="ECO:0008006" key="4">
    <source>
        <dbReference type="Google" id="ProtNLM"/>
    </source>
</evidence>
<dbReference type="KEGG" id="sly:101247624"/>
<dbReference type="PANTHER" id="PTHR36020:SF1">
    <property type="entry name" value="TRANSMEMBRANE PROTEIN"/>
    <property type="match status" value="1"/>
</dbReference>
<dbReference type="OMA" id="QKMLYDV"/>
<dbReference type="RefSeq" id="XP_010322469.1">
    <property type="nucleotide sequence ID" value="XM_010324167.4"/>
</dbReference>
<dbReference type="FunCoup" id="A0A3Q7GZD3">
    <property type="interactions" value="1865"/>
</dbReference>
<dbReference type="InParanoid" id="A0A3Q7GZD3"/>
<accession>A0A3Q7GZD3</accession>
<dbReference type="OrthoDB" id="1908857at2759"/>
<protein>
    <recommendedName>
        <fullName evidence="4">Transmembrane protein</fullName>
    </recommendedName>
</protein>
<dbReference type="STRING" id="4081.A0A3Q7GZD3"/>
<feature type="region of interest" description="Disordered" evidence="1">
    <location>
        <begin position="89"/>
        <end position="113"/>
    </location>
</feature>
<dbReference type="PANTHER" id="PTHR36020">
    <property type="entry name" value="TRANSMEMBRANE PROTEIN"/>
    <property type="match status" value="1"/>
</dbReference>
<name>A0A3Q7GZD3_SOLLC</name>